<feature type="domain" description="NADP-dependent oxidoreductase" evidence="3">
    <location>
        <begin position="23"/>
        <end position="314"/>
    </location>
</feature>
<dbReference type="PANTHER" id="PTHR43625:SF81">
    <property type="entry name" value="OS01G0618100 PROTEIN"/>
    <property type="match status" value="1"/>
</dbReference>
<dbReference type="GO" id="GO:0016491">
    <property type="term" value="F:oxidoreductase activity"/>
    <property type="evidence" value="ECO:0007669"/>
    <property type="project" value="UniProtKB-KW"/>
</dbReference>
<dbReference type="PANTHER" id="PTHR43625">
    <property type="entry name" value="AFLATOXIN B1 ALDEHYDE REDUCTASE"/>
    <property type="match status" value="1"/>
</dbReference>
<dbReference type="GO" id="GO:0005737">
    <property type="term" value="C:cytoplasm"/>
    <property type="evidence" value="ECO:0007669"/>
    <property type="project" value="TreeGrafter"/>
</dbReference>
<dbReference type="AlphaFoldDB" id="B8LKC0"/>
<dbReference type="InterPro" id="IPR036812">
    <property type="entry name" value="NAD(P)_OxRdtase_dom_sf"/>
</dbReference>
<reference evidence="4" key="1">
    <citation type="submission" date="2007-06" db="EMBL/GenBank/DDBJ databases">
        <title>Full length cDNA sequences from Sitka Spruce (Picea sitchensis).</title>
        <authorList>
            <person name="Ralph S.G."/>
            <person name="Chun H.E."/>
            <person name="Liao N."/>
            <person name="Ali J."/>
            <person name="Reid K."/>
            <person name="Kolosova N."/>
            <person name="Cooper N."/>
            <person name="Cullis C."/>
            <person name="Jancsik S."/>
            <person name="Moore R."/>
            <person name="Mayo M."/>
            <person name="Wagner S."/>
            <person name="Holt R.A."/>
            <person name="Jones S.J.M."/>
            <person name="Marra M.A."/>
            <person name="Ritland C.E."/>
            <person name="Ritland K."/>
            <person name="Bohlmann J."/>
        </authorList>
    </citation>
    <scope>NUCLEOTIDE SEQUENCE</scope>
    <source>
        <tissue evidence="4">Green portion of the leader tissue</tissue>
    </source>
</reference>
<dbReference type="InterPro" id="IPR050791">
    <property type="entry name" value="Aldo-Keto_reductase"/>
</dbReference>
<protein>
    <recommendedName>
        <fullName evidence="3">NADP-dependent oxidoreductase domain-containing protein</fullName>
    </recommendedName>
</protein>
<dbReference type="EMBL" id="EF676181">
    <property type="protein sequence ID" value="ABR16100.1"/>
    <property type="molecule type" value="mRNA"/>
</dbReference>
<organism evidence="4">
    <name type="scientific">Picea sitchensis</name>
    <name type="common">Sitka spruce</name>
    <name type="synonym">Pinus sitchensis</name>
    <dbReference type="NCBI Taxonomy" id="3332"/>
    <lineage>
        <taxon>Eukaryota</taxon>
        <taxon>Viridiplantae</taxon>
        <taxon>Streptophyta</taxon>
        <taxon>Embryophyta</taxon>
        <taxon>Tracheophyta</taxon>
        <taxon>Spermatophyta</taxon>
        <taxon>Pinopsida</taxon>
        <taxon>Pinidae</taxon>
        <taxon>Conifers I</taxon>
        <taxon>Pinales</taxon>
        <taxon>Pinaceae</taxon>
        <taxon>Picea</taxon>
    </lineage>
</organism>
<sequence length="343" mass="38455">MAAVSVVVPRRKLGTQGLEVSALGLGCSGLSGAYGTYTSEEDTIFLFQHAFNRGITFFDTADMYGHFTNEILVGKGLKHLPRDKIQLATKFGAVIKEDLSFEIVGTAEYVRKACEASLQRLDVEYIDLYYQHRVDKRVPIEETIGEMKKLVEEGKIKYIGLCEVSVDTLRRAHAVHPITAVQYEWSLWSRELENEIIPTCRELGIGVVPYSPLGRGFFSGKALTEINYENTRWSDHPRFQPENLAKNKILFDRISYLADKNKCTPAQLALAWIVRQGDDVVPIPGTTKIKNLDENIGSLSLKLSAQDLEEIAAAVPENEVAGSRSKYMENTWKFSNTPFPSEV</sequence>
<evidence type="ECO:0000256" key="1">
    <source>
        <dbReference type="ARBA" id="ARBA00022857"/>
    </source>
</evidence>
<evidence type="ECO:0000259" key="3">
    <source>
        <dbReference type="Pfam" id="PF00248"/>
    </source>
</evidence>
<dbReference type="CDD" id="cd19145">
    <property type="entry name" value="AKR_AKR13D1"/>
    <property type="match status" value="1"/>
</dbReference>
<evidence type="ECO:0000256" key="2">
    <source>
        <dbReference type="ARBA" id="ARBA00023002"/>
    </source>
</evidence>
<proteinExistence type="evidence at transcript level"/>
<dbReference type="SUPFAM" id="SSF51430">
    <property type="entry name" value="NAD(P)-linked oxidoreductase"/>
    <property type="match status" value="1"/>
</dbReference>
<dbReference type="InterPro" id="IPR023210">
    <property type="entry name" value="NADP_OxRdtase_dom"/>
</dbReference>
<name>B8LKC0_PICSI</name>
<keyword evidence="1" id="KW-0521">NADP</keyword>
<accession>B8LKC0</accession>
<dbReference type="Pfam" id="PF00248">
    <property type="entry name" value="Aldo_ket_red"/>
    <property type="match status" value="1"/>
</dbReference>
<dbReference type="EMBL" id="EF676336">
    <property type="protein sequence ID" value="ABR16245.1"/>
    <property type="molecule type" value="mRNA"/>
</dbReference>
<keyword evidence="2" id="KW-0560">Oxidoreductase</keyword>
<dbReference type="Gene3D" id="3.20.20.100">
    <property type="entry name" value="NADP-dependent oxidoreductase domain"/>
    <property type="match status" value="1"/>
</dbReference>
<evidence type="ECO:0000313" key="4">
    <source>
        <dbReference type="EMBL" id="ABR16100.1"/>
    </source>
</evidence>